<feature type="region of interest" description="Disordered" evidence="1">
    <location>
        <begin position="221"/>
        <end position="525"/>
    </location>
</feature>
<dbReference type="GO" id="GO:0003677">
    <property type="term" value="F:DNA binding"/>
    <property type="evidence" value="ECO:0007669"/>
    <property type="project" value="InterPro"/>
</dbReference>
<comment type="caution">
    <text evidence="3">The sequence shown here is derived from an EMBL/GenBank/DDBJ whole genome shotgun (WGS) entry which is preliminary data.</text>
</comment>
<dbReference type="InterPro" id="IPR036431">
    <property type="entry name" value="ARID_dom_sf"/>
</dbReference>
<dbReference type="PANTHER" id="PTHR12656">
    <property type="entry name" value="BRG-1 ASSOCIATED FACTOR 250 BAF250"/>
    <property type="match status" value="1"/>
</dbReference>
<evidence type="ECO:0000259" key="2">
    <source>
        <dbReference type="Pfam" id="PF01388"/>
    </source>
</evidence>
<dbReference type="Gene3D" id="1.10.150.60">
    <property type="entry name" value="ARID DNA-binding domain"/>
    <property type="match status" value="1"/>
</dbReference>
<feature type="region of interest" description="Disordered" evidence="1">
    <location>
        <begin position="691"/>
        <end position="746"/>
    </location>
</feature>
<dbReference type="GO" id="GO:0005654">
    <property type="term" value="C:nucleoplasm"/>
    <property type="evidence" value="ECO:0007669"/>
    <property type="project" value="TreeGrafter"/>
</dbReference>
<accession>A0A5J5CRB3</accession>
<feature type="region of interest" description="Disordered" evidence="1">
    <location>
        <begin position="1"/>
        <end position="26"/>
    </location>
</feature>
<feature type="region of interest" description="Disordered" evidence="1">
    <location>
        <begin position="134"/>
        <end position="194"/>
    </location>
</feature>
<feature type="compositionally biased region" description="Pro residues" evidence="1">
    <location>
        <begin position="344"/>
        <end position="358"/>
    </location>
</feature>
<keyword evidence="4" id="KW-1185">Reference proteome</keyword>
<feature type="non-terminal residue" evidence="3">
    <location>
        <position position="746"/>
    </location>
</feature>
<feature type="compositionally biased region" description="Polar residues" evidence="1">
    <location>
        <begin position="138"/>
        <end position="149"/>
    </location>
</feature>
<dbReference type="GO" id="GO:0045893">
    <property type="term" value="P:positive regulation of DNA-templated transcription"/>
    <property type="evidence" value="ECO:0007669"/>
    <property type="project" value="TreeGrafter"/>
</dbReference>
<feature type="compositionally biased region" description="Low complexity" evidence="1">
    <location>
        <begin position="309"/>
        <end position="331"/>
    </location>
</feature>
<dbReference type="InterPro" id="IPR021906">
    <property type="entry name" value="BAF250/Osa"/>
</dbReference>
<dbReference type="GO" id="GO:0006357">
    <property type="term" value="P:regulation of transcription by RNA polymerase II"/>
    <property type="evidence" value="ECO:0007669"/>
    <property type="project" value="TreeGrafter"/>
</dbReference>
<dbReference type="Pfam" id="PF01388">
    <property type="entry name" value="ARID"/>
    <property type="match status" value="1"/>
</dbReference>
<dbReference type="GO" id="GO:0031491">
    <property type="term" value="F:nucleosome binding"/>
    <property type="evidence" value="ECO:0007669"/>
    <property type="project" value="TreeGrafter"/>
</dbReference>
<evidence type="ECO:0000313" key="3">
    <source>
        <dbReference type="EMBL" id="KAA8582970.1"/>
    </source>
</evidence>
<feature type="compositionally biased region" description="Polar residues" evidence="1">
    <location>
        <begin position="691"/>
        <end position="701"/>
    </location>
</feature>
<evidence type="ECO:0000256" key="1">
    <source>
        <dbReference type="SAM" id="MobiDB-lite"/>
    </source>
</evidence>
<organism evidence="3 4">
    <name type="scientific">Etheostoma spectabile</name>
    <name type="common">orangethroat darter</name>
    <dbReference type="NCBI Taxonomy" id="54343"/>
    <lineage>
        <taxon>Eukaryota</taxon>
        <taxon>Metazoa</taxon>
        <taxon>Chordata</taxon>
        <taxon>Craniata</taxon>
        <taxon>Vertebrata</taxon>
        <taxon>Euteleostomi</taxon>
        <taxon>Actinopterygii</taxon>
        <taxon>Neopterygii</taxon>
        <taxon>Teleostei</taxon>
        <taxon>Neoteleostei</taxon>
        <taxon>Acanthomorphata</taxon>
        <taxon>Eupercaria</taxon>
        <taxon>Perciformes</taxon>
        <taxon>Percoidei</taxon>
        <taxon>Percidae</taxon>
        <taxon>Etheostomatinae</taxon>
        <taxon>Etheostoma</taxon>
    </lineage>
</organism>
<feature type="compositionally biased region" description="Low complexity" evidence="1">
    <location>
        <begin position="221"/>
        <end position="230"/>
    </location>
</feature>
<reference evidence="3 4" key="1">
    <citation type="submission" date="2019-08" db="EMBL/GenBank/DDBJ databases">
        <title>A chromosome-level genome assembly, high-density linkage maps, and genome scans reveal the genomic architecture of hybrid incompatibilities underlying speciation via character displacement in darters (Percidae: Etheostominae).</title>
        <authorList>
            <person name="Moran R.L."/>
            <person name="Catchen J.M."/>
            <person name="Fuller R.C."/>
        </authorList>
    </citation>
    <scope>NUCLEOTIDE SEQUENCE [LARGE SCALE GENOMIC DNA]</scope>
    <source>
        <strain evidence="3">EspeVRDwgs_2016</strain>
        <tissue evidence="3">Muscle</tissue>
    </source>
</reference>
<dbReference type="GO" id="GO:0071565">
    <property type="term" value="C:nBAF complex"/>
    <property type="evidence" value="ECO:0007669"/>
    <property type="project" value="TreeGrafter"/>
</dbReference>
<protein>
    <recommendedName>
        <fullName evidence="2">ARID domain-containing protein</fullName>
    </recommendedName>
</protein>
<name>A0A5J5CRB3_9PERO</name>
<dbReference type="GO" id="GO:0006338">
    <property type="term" value="P:chromatin remodeling"/>
    <property type="evidence" value="ECO:0007669"/>
    <property type="project" value="InterPro"/>
</dbReference>
<dbReference type="Proteomes" id="UP000327493">
    <property type="component" value="Chromosome 18"/>
</dbReference>
<evidence type="ECO:0000313" key="4">
    <source>
        <dbReference type="Proteomes" id="UP000327493"/>
    </source>
</evidence>
<dbReference type="GO" id="GO:0035060">
    <property type="term" value="C:brahma complex"/>
    <property type="evidence" value="ECO:0007669"/>
    <property type="project" value="InterPro"/>
</dbReference>
<feature type="compositionally biased region" description="Low complexity" evidence="1">
    <location>
        <begin position="510"/>
        <end position="522"/>
    </location>
</feature>
<dbReference type="AlphaFoldDB" id="A0A5J5CRB3"/>
<dbReference type="InterPro" id="IPR001606">
    <property type="entry name" value="ARID_dom"/>
</dbReference>
<dbReference type="GO" id="GO:0016514">
    <property type="term" value="C:SWI/SNF complex"/>
    <property type="evidence" value="ECO:0007669"/>
    <property type="project" value="InterPro"/>
</dbReference>
<feature type="domain" description="ARID" evidence="2">
    <location>
        <begin position="639"/>
        <end position="677"/>
    </location>
</feature>
<feature type="compositionally biased region" description="Low complexity" evidence="1">
    <location>
        <begin position="9"/>
        <end position="26"/>
    </location>
</feature>
<dbReference type="SUPFAM" id="SSF46774">
    <property type="entry name" value="ARID-like"/>
    <property type="match status" value="1"/>
</dbReference>
<dbReference type="EMBL" id="VOFY01000018">
    <property type="protein sequence ID" value="KAA8582970.1"/>
    <property type="molecule type" value="Genomic_DNA"/>
</dbReference>
<gene>
    <name evidence="3" type="ORF">FQN60_015516</name>
</gene>
<sequence length="746" mass="77338">MDQVHNSHEGFNNNNNNSPFNNHYPNYRPGYGNSGYAGIMSPSRQGNNLMGPGTKAAVIATNSPTGSGGFQQRFPGQQCPQQQHPSGATPTLNQLLTSPSPMMRGYGSGYPDYNVNSSQQQQLTLAKDIQYGSATHGWGQQQRSHPTMSPGNNGQGGGRPQVPAMDPMGMKRSQLYGMSNNPYSQQQGASYSGQPYSAPLRELVSVLSSVLAMGSQYSQQQQSMGSYSQPGQPPYFSPPQQQPAAPSQPPYMQPRPLPQQEVPQEAYGGRGQSAAMTPGKPNHEEMSLSQQERPSSLPDLSGSIDDLPTGTEAAVTSGASGSGSAQGDQGTPARSPFSPHVSPRLPPPARSGPSPSPSLSPAGSSNQSRSGPITLGHQFDPQQSAPPMSPHTAPGGPMHHGSNQQGASYGLYGPPGNYPRPPHYGGTPSTNYSGPGPGLANSLGLNASSPMHGQGPSTPAGRGPGPGAGGRSYPAGGSTMAPTSPGMPQPAGQGMGPPGPNASSKQPEVGPNAGPSANANAAQSRQGSYLGMAPMGGMGGGLNPYDSGFVSNLIVYLPGAVMMMPADLTGLGELGYEPPKTKPPVSPSTAGLSLCPGEDADSISSSAWAKTTTSSKQNVATMTNEKITRLYEMGGEPERKLWVDRFLSFMEERGTPVPNLPAVGRKPLDLCRLYLAVFCLVCISAANSGSLQGPNITQSEAPGNLKPPTPAFTPHSHMGPQPSTPHSHMGPQPSTHHSHMGPQTAN</sequence>
<dbReference type="PANTHER" id="PTHR12656:SF11">
    <property type="entry name" value="AT-RICH INTERACTIVE DOMAIN-CONTAINING PROTEIN 1B"/>
    <property type="match status" value="1"/>
</dbReference>
<feature type="compositionally biased region" description="Pro residues" evidence="1">
    <location>
        <begin position="231"/>
        <end position="257"/>
    </location>
</feature>
<proteinExistence type="predicted"/>
<feature type="compositionally biased region" description="Low complexity" evidence="1">
    <location>
        <begin position="182"/>
        <end position="194"/>
    </location>
</feature>